<gene>
    <name evidence="2" type="ORF">CHIRRI_LOCUS223</name>
</gene>
<keyword evidence="3" id="KW-1185">Reference proteome</keyword>
<evidence type="ECO:0000313" key="2">
    <source>
        <dbReference type="EMBL" id="CAG9797223.1"/>
    </source>
</evidence>
<sequence>MSKKFTKKISRAKNVVKKKLKEDLRQQKKSSKVNKVLYRIGFLVVFTSVIYLSTSINLVCEFKEQILWPNEKFYGCELSNMANISAPELVNISSATGTHQNGKTNNHVNLFFAERKGIDYFPQGLDKIFPNLNAMVVKKNKMKEIRASDLRSYWKLIYLSLSSNLIEVLEDGTFDHNTELKYLLFASDKLIHVGLNVFNNLIKLNSISFIENICINSNAVHDVSKVQEVVKNAKTQCRDYEFLKLDGKIKSMESDSQHLNHENLIAFEQNLDNLEFEIKNSRFSFITSLKLRIKELQDKKSEFKLSLNGNFENIKRTDGVQVLDDKLKINIYESFEKIEKDLEGSHMYILKAVDMKMKEFETRLMEKLQEVLLQNVNLILKGMENGDKGSDSKVTDSKV</sequence>
<reference evidence="2" key="2">
    <citation type="submission" date="2022-10" db="EMBL/GenBank/DDBJ databases">
        <authorList>
            <consortium name="ENA_rothamsted_submissions"/>
            <consortium name="culmorum"/>
            <person name="King R."/>
        </authorList>
    </citation>
    <scope>NUCLEOTIDE SEQUENCE</scope>
</reference>
<dbReference type="EMBL" id="OU895877">
    <property type="protein sequence ID" value="CAG9797223.1"/>
    <property type="molecule type" value="Genomic_DNA"/>
</dbReference>
<feature type="transmembrane region" description="Helical" evidence="1">
    <location>
        <begin position="36"/>
        <end position="54"/>
    </location>
</feature>
<dbReference type="OrthoDB" id="1600340at2759"/>
<evidence type="ECO:0000313" key="3">
    <source>
        <dbReference type="Proteomes" id="UP001153620"/>
    </source>
</evidence>
<keyword evidence="1" id="KW-0812">Transmembrane</keyword>
<keyword evidence="1" id="KW-0472">Membrane</keyword>
<name>A0A9N9RG36_9DIPT</name>
<dbReference type="SUPFAM" id="SSF52058">
    <property type="entry name" value="L domain-like"/>
    <property type="match status" value="1"/>
</dbReference>
<dbReference type="InterPro" id="IPR032675">
    <property type="entry name" value="LRR_dom_sf"/>
</dbReference>
<dbReference type="AlphaFoldDB" id="A0A9N9RG36"/>
<protein>
    <submittedName>
        <fullName evidence="2">Uncharacterized protein</fullName>
    </submittedName>
</protein>
<proteinExistence type="predicted"/>
<evidence type="ECO:0000256" key="1">
    <source>
        <dbReference type="SAM" id="Phobius"/>
    </source>
</evidence>
<dbReference type="Proteomes" id="UP001153620">
    <property type="component" value="Chromosome 1"/>
</dbReference>
<dbReference type="Gene3D" id="3.80.10.10">
    <property type="entry name" value="Ribonuclease Inhibitor"/>
    <property type="match status" value="1"/>
</dbReference>
<reference evidence="2" key="1">
    <citation type="submission" date="2022-01" db="EMBL/GenBank/DDBJ databases">
        <authorList>
            <person name="King R."/>
        </authorList>
    </citation>
    <scope>NUCLEOTIDE SEQUENCE</scope>
</reference>
<keyword evidence="1" id="KW-1133">Transmembrane helix</keyword>
<accession>A0A9N9RG36</accession>
<organism evidence="2 3">
    <name type="scientific">Chironomus riparius</name>
    <dbReference type="NCBI Taxonomy" id="315576"/>
    <lineage>
        <taxon>Eukaryota</taxon>
        <taxon>Metazoa</taxon>
        <taxon>Ecdysozoa</taxon>
        <taxon>Arthropoda</taxon>
        <taxon>Hexapoda</taxon>
        <taxon>Insecta</taxon>
        <taxon>Pterygota</taxon>
        <taxon>Neoptera</taxon>
        <taxon>Endopterygota</taxon>
        <taxon>Diptera</taxon>
        <taxon>Nematocera</taxon>
        <taxon>Chironomoidea</taxon>
        <taxon>Chironomidae</taxon>
        <taxon>Chironominae</taxon>
        <taxon>Chironomus</taxon>
    </lineage>
</organism>